<gene>
    <name evidence="6" type="ORF">Agabi119p4_2711</name>
</gene>
<dbReference type="InterPro" id="IPR012967">
    <property type="entry name" value="COMT_dimerisation"/>
</dbReference>
<dbReference type="InterPro" id="IPR016461">
    <property type="entry name" value="COMT-like"/>
</dbReference>
<dbReference type="Proteomes" id="UP000629468">
    <property type="component" value="Unassembled WGS sequence"/>
</dbReference>
<organism evidence="6 7">
    <name type="scientific">Agaricus bisporus var. burnettii</name>
    <dbReference type="NCBI Taxonomy" id="192524"/>
    <lineage>
        <taxon>Eukaryota</taxon>
        <taxon>Fungi</taxon>
        <taxon>Dikarya</taxon>
        <taxon>Basidiomycota</taxon>
        <taxon>Agaricomycotina</taxon>
        <taxon>Agaricomycetes</taxon>
        <taxon>Agaricomycetidae</taxon>
        <taxon>Agaricales</taxon>
        <taxon>Agaricineae</taxon>
        <taxon>Agaricaceae</taxon>
        <taxon>Agaricus</taxon>
    </lineage>
</organism>
<evidence type="ECO:0000259" key="4">
    <source>
        <dbReference type="Pfam" id="PF00891"/>
    </source>
</evidence>
<feature type="domain" description="O-methyltransferase C-terminal" evidence="4">
    <location>
        <begin position="190"/>
        <end position="420"/>
    </location>
</feature>
<evidence type="ECO:0000313" key="6">
    <source>
        <dbReference type="EMBL" id="KAF7783335.1"/>
    </source>
</evidence>
<comment type="caution">
    <text evidence="6">The sequence shown here is derived from an EMBL/GenBank/DDBJ whole genome shotgun (WGS) entry which is preliminary data.</text>
</comment>
<dbReference type="SUPFAM" id="SSF53335">
    <property type="entry name" value="S-adenosyl-L-methionine-dependent methyltransferases"/>
    <property type="match status" value="1"/>
</dbReference>
<evidence type="ECO:0000256" key="3">
    <source>
        <dbReference type="ARBA" id="ARBA00022691"/>
    </source>
</evidence>
<dbReference type="PANTHER" id="PTHR43712">
    <property type="entry name" value="PUTATIVE (AFU_ORTHOLOGUE AFUA_4G14580)-RELATED"/>
    <property type="match status" value="1"/>
</dbReference>
<dbReference type="Pfam" id="PF00891">
    <property type="entry name" value="Methyltransf_2"/>
    <property type="match status" value="1"/>
</dbReference>
<keyword evidence="1" id="KW-0489">Methyltransferase</keyword>
<dbReference type="GO" id="GO:0032259">
    <property type="term" value="P:methylation"/>
    <property type="evidence" value="ECO:0007669"/>
    <property type="project" value="UniProtKB-KW"/>
</dbReference>
<keyword evidence="2" id="KW-0808">Transferase</keyword>
<dbReference type="PROSITE" id="PS51683">
    <property type="entry name" value="SAM_OMT_II"/>
    <property type="match status" value="1"/>
</dbReference>
<dbReference type="GO" id="GO:0008171">
    <property type="term" value="F:O-methyltransferase activity"/>
    <property type="evidence" value="ECO:0007669"/>
    <property type="project" value="InterPro"/>
</dbReference>
<dbReference type="Pfam" id="PF08100">
    <property type="entry name" value="Dimerisation"/>
    <property type="match status" value="1"/>
</dbReference>
<protein>
    <recommendedName>
        <fullName evidence="8">O-methyltransferase domain-containing protein</fullName>
    </recommendedName>
</protein>
<dbReference type="SUPFAM" id="SSF46785">
    <property type="entry name" value="Winged helix' DNA-binding domain"/>
    <property type="match status" value="1"/>
</dbReference>
<evidence type="ECO:0000256" key="1">
    <source>
        <dbReference type="ARBA" id="ARBA00022603"/>
    </source>
</evidence>
<evidence type="ECO:0000256" key="2">
    <source>
        <dbReference type="ARBA" id="ARBA00022679"/>
    </source>
</evidence>
<accession>A0A8H7F9P0</accession>
<dbReference type="InterPro" id="IPR036390">
    <property type="entry name" value="WH_DNA-bd_sf"/>
</dbReference>
<name>A0A8H7F9P0_AGABI</name>
<dbReference type="PANTHER" id="PTHR43712:SF2">
    <property type="entry name" value="O-METHYLTRANSFERASE CICE"/>
    <property type="match status" value="1"/>
</dbReference>
<evidence type="ECO:0000259" key="5">
    <source>
        <dbReference type="Pfam" id="PF08100"/>
    </source>
</evidence>
<keyword evidence="3" id="KW-0949">S-adenosyl-L-methionine</keyword>
<evidence type="ECO:0008006" key="8">
    <source>
        <dbReference type="Google" id="ProtNLM"/>
    </source>
</evidence>
<dbReference type="InterPro" id="IPR001077">
    <property type="entry name" value="COMT_C"/>
</dbReference>
<dbReference type="InterPro" id="IPR036388">
    <property type="entry name" value="WH-like_DNA-bd_sf"/>
</dbReference>
<dbReference type="Gene3D" id="1.10.10.10">
    <property type="entry name" value="Winged helix-like DNA-binding domain superfamily/Winged helix DNA-binding domain"/>
    <property type="match status" value="1"/>
</dbReference>
<dbReference type="Gene3D" id="3.40.50.150">
    <property type="entry name" value="Vaccinia Virus protein VP39"/>
    <property type="match status" value="1"/>
</dbReference>
<reference evidence="6 7" key="1">
    <citation type="journal article" name="Sci. Rep.">
        <title>Telomere-to-telomere assembled and centromere annotated genomes of the two main subspecies of the button mushroom Agaricus bisporus reveal especially polymorphic chromosome ends.</title>
        <authorList>
            <person name="Sonnenberg A.S.M."/>
            <person name="Sedaghat-Telgerd N."/>
            <person name="Lavrijssen B."/>
            <person name="Ohm R.A."/>
            <person name="Hendrickx P.M."/>
            <person name="Scholtmeijer K."/>
            <person name="Baars J.J.P."/>
            <person name="van Peer A."/>
        </authorList>
    </citation>
    <scope>NUCLEOTIDE SEQUENCE [LARGE SCALE GENOMIC DNA]</scope>
    <source>
        <strain evidence="6 7">H119_p4</strain>
    </source>
</reference>
<sequence length="442" mass="49296">MDSTTSRIDELRGLMVLIGNAVDILEHDISQRKVASQEQPSDADLRSSVCTVEAACAQLCSLVARPGDVLANKFLAFYEPACLQVVLSNKIPDILQEYPSGAHISELEKRTGISEGKLCRILRFLAAKHVFQEVGANTFANNHLSRELVSSNPLSSLGLCITNEMFKAGSSLGDVLNDPERRASTSPLDTAFSKYFGMKTLFDYYAVSSSEQNQLAFHFDKGMIGWGSVMEIDSLIPGIPWNTLPKGTSVCDVGGGVGNICINLAKHYPTWKFVLQDLPKPMDNAEKKIWPERCPEAIVENKIEFIPLDFLKGSPKEGCDIYYLKNILHSWSDEDCIKIIGNVRRAMGPSSRLFVHEFVVRPGYRIPKEEARFVQAPEPLLPNFGEGRIRQYSMDINMMVLFNSAERTLDDFIQLGQSAGLKFVKLWETGELGIVEFVQQHH</sequence>
<dbReference type="AlphaFoldDB" id="A0A8H7F9P0"/>
<proteinExistence type="predicted"/>
<dbReference type="EMBL" id="JABXXO010000003">
    <property type="protein sequence ID" value="KAF7783335.1"/>
    <property type="molecule type" value="Genomic_DNA"/>
</dbReference>
<feature type="domain" description="O-methyltransferase dimerisation" evidence="5">
    <location>
        <begin position="75"/>
        <end position="150"/>
    </location>
</feature>
<dbReference type="InterPro" id="IPR029063">
    <property type="entry name" value="SAM-dependent_MTases_sf"/>
</dbReference>
<evidence type="ECO:0000313" key="7">
    <source>
        <dbReference type="Proteomes" id="UP000629468"/>
    </source>
</evidence>